<comment type="caution">
    <text evidence="3">The sequence shown here is derived from an EMBL/GenBank/DDBJ whole genome shotgun (WGS) entry which is preliminary data.</text>
</comment>
<organism evidence="3 4">
    <name type="scientific">Culter alburnus</name>
    <name type="common">Topmouth culter</name>
    <dbReference type="NCBI Taxonomy" id="194366"/>
    <lineage>
        <taxon>Eukaryota</taxon>
        <taxon>Metazoa</taxon>
        <taxon>Chordata</taxon>
        <taxon>Craniata</taxon>
        <taxon>Vertebrata</taxon>
        <taxon>Euteleostomi</taxon>
        <taxon>Actinopterygii</taxon>
        <taxon>Neopterygii</taxon>
        <taxon>Teleostei</taxon>
        <taxon>Ostariophysi</taxon>
        <taxon>Cypriniformes</taxon>
        <taxon>Xenocyprididae</taxon>
        <taxon>Xenocypridinae</taxon>
        <taxon>Culter</taxon>
    </lineage>
</organism>
<dbReference type="Proteomes" id="UP001479290">
    <property type="component" value="Unassembled WGS sequence"/>
</dbReference>
<proteinExistence type="predicted"/>
<accession>A0AAW2AHA3</accession>
<keyword evidence="1" id="KW-0175">Coiled coil</keyword>
<evidence type="ECO:0000256" key="2">
    <source>
        <dbReference type="SAM" id="MobiDB-lite"/>
    </source>
</evidence>
<dbReference type="AlphaFoldDB" id="A0AAW2AHA3"/>
<protein>
    <submittedName>
        <fullName evidence="3">Uncharacterized protein</fullName>
    </submittedName>
</protein>
<keyword evidence="4" id="KW-1185">Reference proteome</keyword>
<evidence type="ECO:0000256" key="1">
    <source>
        <dbReference type="SAM" id="Coils"/>
    </source>
</evidence>
<sequence>MAVQKGWKLTSEELVSPSKPPAPQKKSKPDNVMTAGAHAEDASNAAILAAIGTLQNMMQDFTEELKQNTLTIANIAKAVEFNSAEIKDCKEQCQKLHAEVKQLKEENTVLEKRVAEVGKRAVELERYKIRWNLRLNGLQEEKRRKHTTNHL</sequence>
<evidence type="ECO:0000313" key="3">
    <source>
        <dbReference type="EMBL" id="KAK9972403.1"/>
    </source>
</evidence>
<reference evidence="3 4" key="1">
    <citation type="submission" date="2024-05" db="EMBL/GenBank/DDBJ databases">
        <title>A high-quality chromosomal-level genome assembly of Topmouth culter (Culter alburnus).</title>
        <authorList>
            <person name="Zhao H."/>
        </authorList>
    </citation>
    <scope>NUCLEOTIDE SEQUENCE [LARGE SCALE GENOMIC DNA]</scope>
    <source>
        <strain evidence="3">CATC2023</strain>
        <tissue evidence="3">Muscle</tissue>
    </source>
</reference>
<gene>
    <name evidence="3" type="ORF">ABG768_025710</name>
</gene>
<dbReference type="EMBL" id="JAWDJR010000007">
    <property type="protein sequence ID" value="KAK9972403.1"/>
    <property type="molecule type" value="Genomic_DNA"/>
</dbReference>
<feature type="region of interest" description="Disordered" evidence="2">
    <location>
        <begin position="1"/>
        <end position="35"/>
    </location>
</feature>
<evidence type="ECO:0000313" key="4">
    <source>
        <dbReference type="Proteomes" id="UP001479290"/>
    </source>
</evidence>
<feature type="coiled-coil region" evidence="1">
    <location>
        <begin position="86"/>
        <end position="120"/>
    </location>
</feature>
<name>A0AAW2AHA3_CULAL</name>